<evidence type="ECO:0000256" key="3">
    <source>
        <dbReference type="ARBA" id="ARBA00022989"/>
    </source>
</evidence>
<sequence length="273" mass="29309">SQDLDVHRFTATVELNYNYGVLTLCSVICVAMADKEPEGLKMKREIGLIGGVALVSGTMIGSGIFMSPQFVLGYVGSPGASLVIWALSGVVALFGALSYTELGTIISESGGDFIYILRIYGSGPAFFAAFTFILVVKPFSIAAMAISIAEYAVAPFYTGCPPPQLVVKCAAAVTILVVAIANILNVRIALRIQVVFLVAKVLTLTFIVIGGLVELIQSSSVIVENLKVENAFKGTQYSLSTLGMAFYQGLWSYAGWYNLNYVTEELERPEVRL</sequence>
<keyword evidence="7" id="KW-1185">Reference proteome</keyword>
<dbReference type="InterPro" id="IPR050598">
    <property type="entry name" value="AminoAcid_Transporter"/>
</dbReference>
<dbReference type="Gene3D" id="1.20.1740.10">
    <property type="entry name" value="Amino acid/polyamine transporter I"/>
    <property type="match status" value="1"/>
</dbReference>
<feature type="transmembrane region" description="Helical" evidence="5">
    <location>
        <begin position="17"/>
        <end position="34"/>
    </location>
</feature>
<feature type="transmembrane region" description="Helical" evidence="5">
    <location>
        <begin position="190"/>
        <end position="216"/>
    </location>
</feature>
<dbReference type="InterPro" id="IPR002293">
    <property type="entry name" value="AA/rel_permease1"/>
</dbReference>
<keyword evidence="4 5" id="KW-0472">Membrane</keyword>
<evidence type="ECO:0000256" key="5">
    <source>
        <dbReference type="SAM" id="Phobius"/>
    </source>
</evidence>
<feature type="transmembrane region" description="Helical" evidence="5">
    <location>
        <begin position="165"/>
        <end position="184"/>
    </location>
</feature>
<name>A0A3B4WPB2_SERLL</name>
<proteinExistence type="predicted"/>
<feature type="transmembrane region" description="Helical" evidence="5">
    <location>
        <begin position="46"/>
        <end position="67"/>
    </location>
</feature>
<dbReference type="Proteomes" id="UP000261360">
    <property type="component" value="Unplaced"/>
</dbReference>
<protein>
    <submittedName>
        <fullName evidence="6">Zmp:0000001267</fullName>
    </submittedName>
</protein>
<dbReference type="Pfam" id="PF13520">
    <property type="entry name" value="AA_permease_2"/>
    <property type="match status" value="1"/>
</dbReference>
<dbReference type="STRING" id="1841481.ENSSLDP00000006231"/>
<reference evidence="6" key="1">
    <citation type="submission" date="2025-08" db="UniProtKB">
        <authorList>
            <consortium name="Ensembl"/>
        </authorList>
    </citation>
    <scope>IDENTIFICATION</scope>
</reference>
<evidence type="ECO:0000313" key="6">
    <source>
        <dbReference type="Ensembl" id="ENSSLDP00000006231.1"/>
    </source>
</evidence>
<accession>A0A3B4WPB2</accession>
<dbReference type="GeneTree" id="ENSGT00940000162520"/>
<comment type="subcellular location">
    <subcellularLocation>
        <location evidence="1">Membrane</location>
        <topology evidence="1">Multi-pass membrane protein</topology>
    </subcellularLocation>
</comment>
<reference evidence="6" key="2">
    <citation type="submission" date="2025-09" db="UniProtKB">
        <authorList>
            <consortium name="Ensembl"/>
        </authorList>
    </citation>
    <scope>IDENTIFICATION</scope>
</reference>
<feature type="transmembrane region" description="Helical" evidence="5">
    <location>
        <begin position="79"/>
        <end position="100"/>
    </location>
</feature>
<dbReference type="PANTHER" id="PTHR11785">
    <property type="entry name" value="AMINO ACID TRANSPORTER"/>
    <property type="match status" value="1"/>
</dbReference>
<evidence type="ECO:0000256" key="1">
    <source>
        <dbReference type="ARBA" id="ARBA00004141"/>
    </source>
</evidence>
<keyword evidence="3 5" id="KW-1133">Transmembrane helix</keyword>
<keyword evidence="2 5" id="KW-0812">Transmembrane</keyword>
<evidence type="ECO:0000256" key="4">
    <source>
        <dbReference type="ARBA" id="ARBA00023136"/>
    </source>
</evidence>
<dbReference type="GO" id="GO:0015179">
    <property type="term" value="F:L-amino acid transmembrane transporter activity"/>
    <property type="evidence" value="ECO:0007669"/>
    <property type="project" value="TreeGrafter"/>
</dbReference>
<evidence type="ECO:0000256" key="2">
    <source>
        <dbReference type="ARBA" id="ARBA00022692"/>
    </source>
</evidence>
<dbReference type="Ensembl" id="ENSSLDT00000006446.1">
    <property type="protein sequence ID" value="ENSSLDP00000006231.1"/>
    <property type="gene ID" value="ENSSLDG00000004969.1"/>
</dbReference>
<organism evidence="6 7">
    <name type="scientific">Seriola lalandi dorsalis</name>
    <dbReference type="NCBI Taxonomy" id="1841481"/>
    <lineage>
        <taxon>Eukaryota</taxon>
        <taxon>Metazoa</taxon>
        <taxon>Chordata</taxon>
        <taxon>Craniata</taxon>
        <taxon>Vertebrata</taxon>
        <taxon>Euteleostomi</taxon>
        <taxon>Actinopterygii</taxon>
        <taxon>Neopterygii</taxon>
        <taxon>Teleostei</taxon>
        <taxon>Neoteleostei</taxon>
        <taxon>Acanthomorphata</taxon>
        <taxon>Carangaria</taxon>
        <taxon>Carangiformes</taxon>
        <taxon>Carangidae</taxon>
        <taxon>Seriola</taxon>
    </lineage>
</organism>
<dbReference type="GO" id="GO:0016020">
    <property type="term" value="C:membrane"/>
    <property type="evidence" value="ECO:0007669"/>
    <property type="project" value="UniProtKB-SubCell"/>
</dbReference>
<dbReference type="PANTHER" id="PTHR11785:SF340">
    <property type="entry name" value="AROMATIC-PREFERRING AMINO ACID TRANSPORTER"/>
    <property type="match status" value="1"/>
</dbReference>
<dbReference type="AlphaFoldDB" id="A0A3B4WPB2"/>
<evidence type="ECO:0000313" key="7">
    <source>
        <dbReference type="Proteomes" id="UP000261360"/>
    </source>
</evidence>